<feature type="domain" description="DUF6922" evidence="1">
    <location>
        <begin position="3"/>
        <end position="53"/>
    </location>
</feature>
<organism evidence="2 3">
    <name type="scientific">Candidatus Staskawiczbacteria bacterium RIFOXYD1_FULL_32_13</name>
    <dbReference type="NCBI Taxonomy" id="1802234"/>
    <lineage>
        <taxon>Bacteria</taxon>
        <taxon>Candidatus Staskawicziibacteriota</taxon>
    </lineage>
</organism>
<proteinExistence type="predicted"/>
<dbReference type="Pfam" id="PF21956">
    <property type="entry name" value="DUF6922"/>
    <property type="match status" value="1"/>
</dbReference>
<accession>A0A1G2JMV9</accession>
<sequence length="74" mass="8999">MKFRQSLFWDTDPKKIDKKKNARYIIERVLEFGNLNEARWLFKKYPKSKIKKVMNLPRAQISKKSKSLWSLILK</sequence>
<dbReference type="AlphaFoldDB" id="A0A1G2JMV9"/>
<reference evidence="2 3" key="1">
    <citation type="journal article" date="2016" name="Nat. Commun.">
        <title>Thousands of microbial genomes shed light on interconnected biogeochemical processes in an aquifer system.</title>
        <authorList>
            <person name="Anantharaman K."/>
            <person name="Brown C.T."/>
            <person name="Hug L.A."/>
            <person name="Sharon I."/>
            <person name="Castelle C.J."/>
            <person name="Probst A.J."/>
            <person name="Thomas B.C."/>
            <person name="Singh A."/>
            <person name="Wilkins M.J."/>
            <person name="Karaoz U."/>
            <person name="Brodie E.L."/>
            <person name="Williams K.H."/>
            <person name="Hubbard S.S."/>
            <person name="Banfield J.F."/>
        </authorList>
    </citation>
    <scope>NUCLEOTIDE SEQUENCE [LARGE SCALE GENOMIC DNA]</scope>
</reference>
<dbReference type="Proteomes" id="UP000178935">
    <property type="component" value="Unassembled WGS sequence"/>
</dbReference>
<protein>
    <recommendedName>
        <fullName evidence="1">DUF6922 domain-containing protein</fullName>
    </recommendedName>
</protein>
<name>A0A1G2JMV9_9BACT</name>
<evidence type="ECO:0000259" key="1">
    <source>
        <dbReference type="Pfam" id="PF21956"/>
    </source>
</evidence>
<dbReference type="InterPro" id="IPR053830">
    <property type="entry name" value="DUF6922"/>
</dbReference>
<comment type="caution">
    <text evidence="2">The sequence shown here is derived from an EMBL/GenBank/DDBJ whole genome shotgun (WGS) entry which is preliminary data.</text>
</comment>
<dbReference type="EMBL" id="MHPU01000022">
    <property type="protein sequence ID" value="OGZ88464.1"/>
    <property type="molecule type" value="Genomic_DNA"/>
</dbReference>
<gene>
    <name evidence="2" type="ORF">A2561_03805</name>
</gene>
<evidence type="ECO:0000313" key="2">
    <source>
        <dbReference type="EMBL" id="OGZ88464.1"/>
    </source>
</evidence>
<evidence type="ECO:0000313" key="3">
    <source>
        <dbReference type="Proteomes" id="UP000178935"/>
    </source>
</evidence>